<dbReference type="PANTHER" id="PTHR24419">
    <property type="entry name" value="INTERLEUKIN-1 RECEPTOR-ASSOCIATED KINASE"/>
    <property type="match status" value="1"/>
</dbReference>
<dbReference type="Pfam" id="PF12330">
    <property type="entry name" value="Haspin_kinase"/>
    <property type="match status" value="1"/>
</dbReference>
<protein>
    <recommendedName>
        <fullName evidence="3">Protein kinase domain-containing protein</fullName>
    </recommendedName>
</protein>
<gene>
    <name evidence="1" type="ORF">niasHT_008196</name>
</gene>
<dbReference type="EMBL" id="JBICBT010000261">
    <property type="protein sequence ID" value="KAL3118849.1"/>
    <property type="molecule type" value="Genomic_DNA"/>
</dbReference>
<reference evidence="1 2" key="1">
    <citation type="submission" date="2024-10" db="EMBL/GenBank/DDBJ databases">
        <authorList>
            <person name="Kim D."/>
        </authorList>
    </citation>
    <scope>NUCLEOTIDE SEQUENCE [LARGE SCALE GENOMIC DNA]</scope>
    <source>
        <strain evidence="1">BH-2024</strain>
    </source>
</reference>
<keyword evidence="2" id="KW-1185">Reference proteome</keyword>
<accession>A0ABD2LUK1</accession>
<dbReference type="PANTHER" id="PTHR24419:SF18">
    <property type="entry name" value="SERINE_THREONINE-PROTEIN KINASE HASPIN"/>
    <property type="match status" value="1"/>
</dbReference>
<dbReference type="Gene3D" id="1.10.510.10">
    <property type="entry name" value="Transferase(Phosphotransferase) domain 1"/>
    <property type="match status" value="1"/>
</dbReference>
<proteinExistence type="predicted"/>
<evidence type="ECO:0000313" key="1">
    <source>
        <dbReference type="EMBL" id="KAL3118849.1"/>
    </source>
</evidence>
<name>A0ABD2LUK1_9BILA</name>
<evidence type="ECO:0008006" key="3">
    <source>
        <dbReference type="Google" id="ProtNLM"/>
    </source>
</evidence>
<sequence length="197" mass="22016">MWPANCCLLGRFGAISRIRKGPECCSIFHQIALSLAIAEAVLEFETRDLHAGNILVERCPDNEKIHMSLFAQNGVSDNGDYQYDVYRMMKTDAVTILKDSEWHGAVSAAALALNFWRLLLRISHPTDAATPAADALLPVPTFTSFSPFEAALLEKVRRMTREELRRFDADRTGIVDYALKSSVNRGKSVRNGEIPNF</sequence>
<dbReference type="AlphaFoldDB" id="A0ABD2LUK1"/>
<organism evidence="1 2">
    <name type="scientific">Heterodera trifolii</name>
    <dbReference type="NCBI Taxonomy" id="157864"/>
    <lineage>
        <taxon>Eukaryota</taxon>
        <taxon>Metazoa</taxon>
        <taxon>Ecdysozoa</taxon>
        <taxon>Nematoda</taxon>
        <taxon>Chromadorea</taxon>
        <taxon>Rhabditida</taxon>
        <taxon>Tylenchina</taxon>
        <taxon>Tylenchomorpha</taxon>
        <taxon>Tylenchoidea</taxon>
        <taxon>Heteroderidae</taxon>
        <taxon>Heteroderinae</taxon>
        <taxon>Heterodera</taxon>
    </lineage>
</organism>
<comment type="caution">
    <text evidence="1">The sequence shown here is derived from an EMBL/GenBank/DDBJ whole genome shotgun (WGS) entry which is preliminary data.</text>
</comment>
<evidence type="ECO:0000313" key="2">
    <source>
        <dbReference type="Proteomes" id="UP001620626"/>
    </source>
</evidence>
<dbReference type="Proteomes" id="UP001620626">
    <property type="component" value="Unassembled WGS sequence"/>
</dbReference>